<reference evidence="17 19" key="2">
    <citation type="journal article" date="2018" name="Plant J.">
        <title>The Physcomitrella patens chromosome-scale assembly reveals moss genome structure and evolution.</title>
        <authorList>
            <person name="Lang D."/>
            <person name="Ullrich K.K."/>
            <person name="Murat F."/>
            <person name="Fuchs J."/>
            <person name="Jenkins J."/>
            <person name="Haas F.B."/>
            <person name="Piednoel M."/>
            <person name="Gundlach H."/>
            <person name="Van Bel M."/>
            <person name="Meyberg R."/>
            <person name="Vives C."/>
            <person name="Morata J."/>
            <person name="Symeonidi A."/>
            <person name="Hiss M."/>
            <person name="Muchero W."/>
            <person name="Kamisugi Y."/>
            <person name="Saleh O."/>
            <person name="Blanc G."/>
            <person name="Decker E.L."/>
            <person name="van Gessel N."/>
            <person name="Grimwood J."/>
            <person name="Hayes R.D."/>
            <person name="Graham S.W."/>
            <person name="Gunter L.E."/>
            <person name="McDaniel S.F."/>
            <person name="Hoernstein S.N.W."/>
            <person name="Larsson A."/>
            <person name="Li F.W."/>
            <person name="Perroud P.F."/>
            <person name="Phillips J."/>
            <person name="Ranjan P."/>
            <person name="Rokshar D.S."/>
            <person name="Rothfels C.J."/>
            <person name="Schneider L."/>
            <person name="Shu S."/>
            <person name="Stevenson D.W."/>
            <person name="Thummler F."/>
            <person name="Tillich M."/>
            <person name="Villarreal Aguilar J.C."/>
            <person name="Widiez T."/>
            <person name="Wong G.K."/>
            <person name="Wymore A."/>
            <person name="Zhang Y."/>
            <person name="Zimmer A.D."/>
            <person name="Quatrano R.S."/>
            <person name="Mayer K.F.X."/>
            <person name="Goodstein D."/>
            <person name="Casacuberta J.M."/>
            <person name="Vandepoele K."/>
            <person name="Reski R."/>
            <person name="Cuming A.C."/>
            <person name="Tuskan G.A."/>
            <person name="Maumus F."/>
            <person name="Salse J."/>
            <person name="Schmutz J."/>
            <person name="Rensing S.A."/>
        </authorList>
    </citation>
    <scope>NUCLEOTIDE SEQUENCE [LARGE SCALE GENOMIC DNA]</scope>
    <source>
        <strain evidence="18 19">cv. Gransden 2004</strain>
    </source>
</reference>
<dbReference type="InParanoid" id="A0A2K1L1M3"/>
<protein>
    <recommendedName>
        <fullName evidence="2">thioredoxin-dependent peroxiredoxin</fullName>
        <ecNumber evidence="2">1.11.1.24</ecNumber>
    </recommendedName>
    <alternativeName>
        <fullName evidence="12">Thioredoxin peroxidase</fullName>
    </alternativeName>
    <alternativeName>
        <fullName evidence="14">Thioredoxin-dependent peroxiredoxin Q</fullName>
    </alternativeName>
</protein>
<dbReference type="EMBL" id="ABEU02000002">
    <property type="protein sequence ID" value="PNR59926.1"/>
    <property type="molecule type" value="Genomic_DNA"/>
</dbReference>
<gene>
    <name evidence="17" type="ORF">PHYPA_002718</name>
</gene>
<keyword evidence="3" id="KW-0150">Chloroplast</keyword>
<evidence type="ECO:0000313" key="19">
    <source>
        <dbReference type="Proteomes" id="UP000006727"/>
    </source>
</evidence>
<dbReference type="FunCoup" id="A0A2K1L1M3">
    <property type="interactions" value="1345"/>
</dbReference>
<comment type="similarity">
    <text evidence="13">Belongs to the peroxiredoxin family. BCP/PrxQ subfamily.</text>
</comment>
<evidence type="ECO:0000256" key="6">
    <source>
        <dbReference type="ARBA" id="ARBA00022862"/>
    </source>
</evidence>
<dbReference type="InterPro" id="IPR013766">
    <property type="entry name" value="Thioredoxin_domain"/>
</dbReference>
<keyword evidence="5" id="KW-0934">Plastid</keyword>
<sequence>MQHTPTPPTHCVCVFVKHQVPRASHDCCTWLCRWACCWSHSSTTMATVTASSLAISASGPAISPHTGRNHCAGHRATSASFMNSELFARSATLSPHAAVVSRPVESRRPSVFTVCKISVGDVVPPIGLKDQDGKLVNLDKFRGKNLVLYFYPADFTPTCTKQACAFRDSYEKFKKAGAEVVGVSADSPELHKQFKARYRLPFTLLSDEGNKLRKDWAVPGDVFGTVPGRITYVIDKNGKVVLIYNNAFDAQKHIDETLNILQS</sequence>
<dbReference type="InterPro" id="IPR050924">
    <property type="entry name" value="Peroxiredoxin_BCP/PrxQ"/>
</dbReference>
<dbReference type="PaxDb" id="3218-PP1S30_253V6.1"/>
<evidence type="ECO:0000259" key="16">
    <source>
        <dbReference type="PROSITE" id="PS51352"/>
    </source>
</evidence>
<dbReference type="SUPFAM" id="SSF52833">
    <property type="entry name" value="Thioredoxin-like"/>
    <property type="match status" value="1"/>
</dbReference>
<dbReference type="Pfam" id="PF00578">
    <property type="entry name" value="AhpC-TSA"/>
    <property type="match status" value="1"/>
</dbReference>
<dbReference type="PANTHER" id="PTHR42801">
    <property type="entry name" value="THIOREDOXIN-DEPENDENT PEROXIDE REDUCTASE"/>
    <property type="match status" value="1"/>
</dbReference>
<dbReference type="CDD" id="cd03017">
    <property type="entry name" value="PRX_BCP"/>
    <property type="match status" value="1"/>
</dbReference>
<reference evidence="17 19" key="1">
    <citation type="journal article" date="2008" name="Science">
        <title>The Physcomitrella genome reveals evolutionary insights into the conquest of land by plants.</title>
        <authorList>
            <person name="Rensing S."/>
            <person name="Lang D."/>
            <person name="Zimmer A."/>
            <person name="Terry A."/>
            <person name="Salamov A."/>
            <person name="Shapiro H."/>
            <person name="Nishiyama T."/>
            <person name="Perroud P.-F."/>
            <person name="Lindquist E."/>
            <person name="Kamisugi Y."/>
            <person name="Tanahashi T."/>
            <person name="Sakakibara K."/>
            <person name="Fujita T."/>
            <person name="Oishi K."/>
            <person name="Shin-I T."/>
            <person name="Kuroki Y."/>
            <person name="Toyoda A."/>
            <person name="Suzuki Y."/>
            <person name="Hashimoto A."/>
            <person name="Yamaguchi K."/>
            <person name="Sugano A."/>
            <person name="Kohara Y."/>
            <person name="Fujiyama A."/>
            <person name="Anterola A."/>
            <person name="Aoki S."/>
            <person name="Ashton N."/>
            <person name="Barbazuk W.B."/>
            <person name="Barker E."/>
            <person name="Bennetzen J."/>
            <person name="Bezanilla M."/>
            <person name="Blankenship R."/>
            <person name="Cho S.H."/>
            <person name="Dutcher S."/>
            <person name="Estelle M."/>
            <person name="Fawcett J.A."/>
            <person name="Gundlach H."/>
            <person name="Hanada K."/>
            <person name="Heyl A."/>
            <person name="Hicks K.A."/>
            <person name="Hugh J."/>
            <person name="Lohr M."/>
            <person name="Mayer K."/>
            <person name="Melkozernov A."/>
            <person name="Murata T."/>
            <person name="Nelson D."/>
            <person name="Pils B."/>
            <person name="Prigge M."/>
            <person name="Reiss B."/>
            <person name="Renner T."/>
            <person name="Rombauts S."/>
            <person name="Rushton P."/>
            <person name="Sanderfoot A."/>
            <person name="Schween G."/>
            <person name="Shiu S.-H."/>
            <person name="Stueber K."/>
            <person name="Theodoulou F.L."/>
            <person name="Tu H."/>
            <person name="Van de Peer Y."/>
            <person name="Verrier P.J."/>
            <person name="Waters E."/>
            <person name="Wood A."/>
            <person name="Yang L."/>
            <person name="Cove D."/>
            <person name="Cuming A."/>
            <person name="Hasebe M."/>
            <person name="Lucas S."/>
            <person name="Mishler D.B."/>
            <person name="Reski R."/>
            <person name="Grigoriev I."/>
            <person name="Quatrano R.S."/>
            <person name="Boore J.L."/>
        </authorList>
    </citation>
    <scope>NUCLEOTIDE SEQUENCE [LARGE SCALE GENOMIC DNA]</scope>
    <source>
        <strain evidence="18 19">cv. Gransden 2004</strain>
    </source>
</reference>
<keyword evidence="19" id="KW-1185">Reference proteome</keyword>
<evidence type="ECO:0000313" key="17">
    <source>
        <dbReference type="EMBL" id="PNR59926.1"/>
    </source>
</evidence>
<evidence type="ECO:0000256" key="2">
    <source>
        <dbReference type="ARBA" id="ARBA00013017"/>
    </source>
</evidence>
<dbReference type="STRING" id="3218.A0A2K1L1M3"/>
<name>A0A2K1L1M3_PHYPA</name>
<dbReference type="GO" id="GO:0009543">
    <property type="term" value="C:chloroplast thylakoid lumen"/>
    <property type="evidence" value="ECO:0007669"/>
    <property type="project" value="UniProtKB-SubCell"/>
</dbReference>
<evidence type="ECO:0000256" key="11">
    <source>
        <dbReference type="ARBA" id="ARBA00023284"/>
    </source>
</evidence>
<dbReference type="GO" id="GO:0005737">
    <property type="term" value="C:cytoplasm"/>
    <property type="evidence" value="ECO:0000318"/>
    <property type="project" value="GO_Central"/>
</dbReference>
<dbReference type="Gramene" id="Pp3c2_15400V3.2">
    <property type="protein sequence ID" value="Pp3c2_15400V3.2"/>
    <property type="gene ID" value="Pp3c2_15400"/>
</dbReference>
<evidence type="ECO:0000256" key="14">
    <source>
        <dbReference type="ARBA" id="ARBA00042163"/>
    </source>
</evidence>
<dbReference type="InterPro" id="IPR036249">
    <property type="entry name" value="Thioredoxin-like_sf"/>
</dbReference>
<dbReference type="FunFam" id="3.40.30.10:FF:000122">
    <property type="entry name" value="Peroxiredoxin Q chloroplastic"/>
    <property type="match status" value="1"/>
</dbReference>
<evidence type="ECO:0000256" key="5">
    <source>
        <dbReference type="ARBA" id="ARBA00022640"/>
    </source>
</evidence>
<dbReference type="GO" id="GO:0008379">
    <property type="term" value="F:thioredoxin peroxidase activity"/>
    <property type="evidence" value="ECO:0000318"/>
    <property type="project" value="GO_Central"/>
</dbReference>
<keyword evidence="7" id="KW-0809">Transit peptide</keyword>
<reference evidence="18" key="3">
    <citation type="submission" date="2020-12" db="UniProtKB">
        <authorList>
            <consortium name="EnsemblPlants"/>
        </authorList>
    </citation>
    <scope>IDENTIFICATION</scope>
</reference>
<evidence type="ECO:0000256" key="8">
    <source>
        <dbReference type="ARBA" id="ARBA00023002"/>
    </source>
</evidence>
<keyword evidence="6" id="KW-0049">Antioxidant</keyword>
<dbReference type="EnsemblPlants" id="Pp3c2_15400V3.2">
    <property type="protein sequence ID" value="Pp3c2_15400V3.2"/>
    <property type="gene ID" value="Pp3c2_15400"/>
</dbReference>
<evidence type="ECO:0000256" key="10">
    <source>
        <dbReference type="ARBA" id="ARBA00023157"/>
    </source>
</evidence>
<keyword evidence="9" id="KW-0793">Thylakoid</keyword>
<dbReference type="Gene3D" id="3.40.30.10">
    <property type="entry name" value="Glutaredoxin"/>
    <property type="match status" value="1"/>
</dbReference>
<evidence type="ECO:0000256" key="13">
    <source>
        <dbReference type="ARBA" id="ARBA00038489"/>
    </source>
</evidence>
<dbReference type="PROSITE" id="PS51352">
    <property type="entry name" value="THIOREDOXIN_2"/>
    <property type="match status" value="1"/>
</dbReference>
<keyword evidence="10" id="KW-1015">Disulfide bond</keyword>
<feature type="domain" description="Thioredoxin" evidence="16">
    <location>
        <begin position="117"/>
        <end position="263"/>
    </location>
</feature>
<evidence type="ECO:0000256" key="7">
    <source>
        <dbReference type="ARBA" id="ARBA00022946"/>
    </source>
</evidence>
<dbReference type="Proteomes" id="UP000006727">
    <property type="component" value="Chromosome 2"/>
</dbReference>
<keyword evidence="4" id="KW-0575">Peroxidase</keyword>
<organism evidence="17">
    <name type="scientific">Physcomitrium patens</name>
    <name type="common">Spreading-leaved earth moss</name>
    <name type="synonym">Physcomitrella patens</name>
    <dbReference type="NCBI Taxonomy" id="3218"/>
    <lineage>
        <taxon>Eukaryota</taxon>
        <taxon>Viridiplantae</taxon>
        <taxon>Streptophyta</taxon>
        <taxon>Embryophyta</taxon>
        <taxon>Bryophyta</taxon>
        <taxon>Bryophytina</taxon>
        <taxon>Bryopsida</taxon>
        <taxon>Funariidae</taxon>
        <taxon>Funariales</taxon>
        <taxon>Funariaceae</taxon>
        <taxon>Physcomitrium</taxon>
    </lineage>
</organism>
<evidence type="ECO:0000256" key="1">
    <source>
        <dbReference type="ARBA" id="ARBA00004456"/>
    </source>
</evidence>
<evidence type="ECO:0000256" key="15">
    <source>
        <dbReference type="ARBA" id="ARBA00049091"/>
    </source>
</evidence>
<comment type="catalytic activity">
    <reaction evidence="15">
        <text>a hydroperoxide + [thioredoxin]-dithiol = an alcohol + [thioredoxin]-disulfide + H2O</text>
        <dbReference type="Rhea" id="RHEA:62620"/>
        <dbReference type="Rhea" id="RHEA-COMP:10698"/>
        <dbReference type="Rhea" id="RHEA-COMP:10700"/>
        <dbReference type="ChEBI" id="CHEBI:15377"/>
        <dbReference type="ChEBI" id="CHEBI:29950"/>
        <dbReference type="ChEBI" id="CHEBI:30879"/>
        <dbReference type="ChEBI" id="CHEBI:35924"/>
        <dbReference type="ChEBI" id="CHEBI:50058"/>
        <dbReference type="EC" id="1.11.1.24"/>
    </reaction>
</comment>
<dbReference type="EnsemblPlants" id="Pp3c2_15400V3.1">
    <property type="protein sequence ID" value="Pp3c2_15400V3.1"/>
    <property type="gene ID" value="Pp3c2_15400"/>
</dbReference>
<dbReference type="InterPro" id="IPR000866">
    <property type="entry name" value="AhpC/TSA"/>
</dbReference>
<dbReference type="GO" id="GO:0034599">
    <property type="term" value="P:cellular response to oxidative stress"/>
    <property type="evidence" value="ECO:0000318"/>
    <property type="project" value="GO_Central"/>
</dbReference>
<evidence type="ECO:0000256" key="4">
    <source>
        <dbReference type="ARBA" id="ARBA00022559"/>
    </source>
</evidence>
<accession>A0A2K1L1M3</accession>
<keyword evidence="8" id="KW-0560">Oxidoreductase</keyword>
<dbReference type="AlphaFoldDB" id="A0A2K1L1M3"/>
<dbReference type="PANTHER" id="PTHR42801:SF4">
    <property type="entry name" value="AHPC_TSA FAMILY PROTEIN"/>
    <property type="match status" value="1"/>
</dbReference>
<dbReference type="Gramene" id="Pp3c2_15400V3.1">
    <property type="protein sequence ID" value="Pp3c2_15400V3.1"/>
    <property type="gene ID" value="Pp3c2_15400"/>
</dbReference>
<dbReference type="EC" id="1.11.1.24" evidence="2"/>
<proteinExistence type="inferred from homology"/>
<evidence type="ECO:0000256" key="12">
    <source>
        <dbReference type="ARBA" id="ARBA00032824"/>
    </source>
</evidence>
<evidence type="ECO:0000313" key="18">
    <source>
        <dbReference type="EnsemblPlants" id="Pp3c2_15400V3.1"/>
    </source>
</evidence>
<evidence type="ECO:0000256" key="9">
    <source>
        <dbReference type="ARBA" id="ARBA00023078"/>
    </source>
</evidence>
<comment type="subcellular location">
    <subcellularLocation>
        <location evidence="1">Plastid</location>
        <location evidence="1">Chloroplast thylakoid lumen</location>
    </subcellularLocation>
</comment>
<dbReference type="GO" id="GO:0009535">
    <property type="term" value="C:chloroplast thylakoid membrane"/>
    <property type="evidence" value="ECO:0000318"/>
    <property type="project" value="GO_Central"/>
</dbReference>
<evidence type="ECO:0000256" key="3">
    <source>
        <dbReference type="ARBA" id="ARBA00022528"/>
    </source>
</evidence>
<keyword evidence="11" id="KW-0676">Redox-active center</keyword>
<dbReference type="GO" id="GO:0045454">
    <property type="term" value="P:cell redox homeostasis"/>
    <property type="evidence" value="ECO:0000318"/>
    <property type="project" value="GO_Central"/>
</dbReference>